<dbReference type="Proteomes" id="UP000830115">
    <property type="component" value="Chromosome"/>
</dbReference>
<proteinExistence type="predicted"/>
<evidence type="ECO:0000313" key="3">
    <source>
        <dbReference type="Proteomes" id="UP000830115"/>
    </source>
</evidence>
<feature type="region of interest" description="Disordered" evidence="1">
    <location>
        <begin position="19"/>
        <end position="56"/>
    </location>
</feature>
<organism evidence="2 3">
    <name type="scientific">Streptomyces halobius</name>
    <dbReference type="NCBI Taxonomy" id="2879846"/>
    <lineage>
        <taxon>Bacteria</taxon>
        <taxon>Bacillati</taxon>
        <taxon>Actinomycetota</taxon>
        <taxon>Actinomycetes</taxon>
        <taxon>Kitasatosporales</taxon>
        <taxon>Streptomycetaceae</taxon>
        <taxon>Streptomyces</taxon>
    </lineage>
</organism>
<name>A0ABY4MIH9_9ACTN</name>
<dbReference type="EMBL" id="CP086322">
    <property type="protein sequence ID" value="UQA97052.1"/>
    <property type="molecule type" value="Genomic_DNA"/>
</dbReference>
<evidence type="ECO:0000313" key="2">
    <source>
        <dbReference type="EMBL" id="UQA97052.1"/>
    </source>
</evidence>
<accession>A0ABY4MIH9</accession>
<protein>
    <submittedName>
        <fullName evidence="2">Uncharacterized protein</fullName>
    </submittedName>
</protein>
<sequence length="56" mass="6043">MSNNGIEVSYLDGKSYRIRVRGHEPVVDQPVDAGRPEPPIRPGTTGPTSGRAARAR</sequence>
<keyword evidence="3" id="KW-1185">Reference proteome</keyword>
<gene>
    <name evidence="2" type="ORF">K9S39_38900</name>
</gene>
<reference evidence="2" key="1">
    <citation type="submission" date="2021-10" db="EMBL/GenBank/DDBJ databases">
        <title>Streptomyces nigrumlapis sp.nov.,an antimicrobial producing actinobacterium isolated from Black Gobi rocks.</title>
        <authorList>
            <person name="Wen Y."/>
            <person name="Zhang W."/>
            <person name="Liu X.G."/>
        </authorList>
    </citation>
    <scope>NUCLEOTIDE SEQUENCE</scope>
    <source>
        <strain evidence="2">ST13-2-2</strain>
    </source>
</reference>
<dbReference type="RefSeq" id="WP_248867970.1">
    <property type="nucleotide sequence ID" value="NZ_CP086322.1"/>
</dbReference>
<evidence type="ECO:0000256" key="1">
    <source>
        <dbReference type="SAM" id="MobiDB-lite"/>
    </source>
</evidence>